<comment type="catalytic activity">
    <reaction evidence="1">
        <text>(S)-3-amino-2-methylpropanoate + 2-oxoglutarate = 2-methyl-3-oxopropanoate + L-glutamate</text>
        <dbReference type="Rhea" id="RHEA:13993"/>
        <dbReference type="ChEBI" id="CHEBI:16810"/>
        <dbReference type="ChEBI" id="CHEBI:29985"/>
        <dbReference type="ChEBI" id="CHEBI:57700"/>
        <dbReference type="ChEBI" id="CHEBI:58655"/>
        <dbReference type="EC" id="2.6.1.22"/>
    </reaction>
</comment>
<proteinExistence type="inferred from homology"/>
<evidence type="ECO:0000256" key="13">
    <source>
        <dbReference type="ARBA" id="ARBA00031787"/>
    </source>
</evidence>
<keyword evidence="18" id="KW-1185">Reference proteome</keyword>
<dbReference type="InterPro" id="IPR004632">
    <property type="entry name" value="4NH2But_aminotransferase_bac"/>
</dbReference>
<dbReference type="EMBL" id="BMEQ01000036">
    <property type="protein sequence ID" value="GGG69732.1"/>
    <property type="molecule type" value="Genomic_DNA"/>
</dbReference>
<evidence type="ECO:0000256" key="11">
    <source>
        <dbReference type="ARBA" id="ARBA00030204"/>
    </source>
</evidence>
<evidence type="ECO:0000256" key="5">
    <source>
        <dbReference type="ARBA" id="ARBA00012876"/>
    </source>
</evidence>
<sequence length="461" mass="48344">MAPTLSTPTALPALEARLPQRRELVTEVPGPRSRELQERRAAVVPRGAVSSMPVYAEDADGGVIRDVDGNSFVDLGSGIAVTSVGASAPAVVAAVREQVEHFTHTCFMVTPYEGYVRVAEELARLTPGDHAKRTVLFNSGAEAVENAVKIARLATGRQAVVVFDHAYHGRTNLTMGLTAKTMPYKTNFGPFAPEIYRMPMSYPYREENPALTGPEAARRAISQIEKQIGAGSTAAILIEPIQGEGGFIVPAEGFLPTLADWARENGVVFIADEVQSGFCRTGAWFASEHEGVVPDLITMAKGIAGGMPLSAVTGRAELLDAVHPGGLGGTYGGNPVACAAALATLDTMRELDLAGRARAIEALVVPRLRALAEELGGAQGPIGDVRGRGAMLAVELVKPGTQEPDPETTKAVAAACLAEGVLILTCGTHGNVIRLLPPLVIDEQLLGDGLDVLETAIRAAV</sequence>
<evidence type="ECO:0000256" key="8">
    <source>
        <dbReference type="ARBA" id="ARBA00022679"/>
    </source>
</evidence>
<dbReference type="FunFam" id="3.40.640.10:FF:000013">
    <property type="entry name" value="4-aminobutyrate aminotransferase"/>
    <property type="match status" value="1"/>
</dbReference>
<organism evidence="17 18">
    <name type="scientific">Kocuria dechangensis</name>
    <dbReference type="NCBI Taxonomy" id="1176249"/>
    <lineage>
        <taxon>Bacteria</taxon>
        <taxon>Bacillati</taxon>
        <taxon>Actinomycetota</taxon>
        <taxon>Actinomycetes</taxon>
        <taxon>Micrococcales</taxon>
        <taxon>Micrococcaceae</taxon>
        <taxon>Kocuria</taxon>
    </lineage>
</organism>
<comment type="pathway">
    <text evidence="3">Amino-acid degradation; 4-aminobutanoate degradation.</text>
</comment>
<dbReference type="InterPro" id="IPR050103">
    <property type="entry name" value="Class-III_PLP-dep_AT"/>
</dbReference>
<dbReference type="Proteomes" id="UP000638848">
    <property type="component" value="Unassembled WGS sequence"/>
</dbReference>
<evidence type="ECO:0000256" key="2">
    <source>
        <dbReference type="ARBA" id="ARBA00001933"/>
    </source>
</evidence>
<dbReference type="InterPro" id="IPR049704">
    <property type="entry name" value="Aminotrans_3_PPA_site"/>
</dbReference>
<dbReference type="GO" id="GO:0034386">
    <property type="term" value="F:4-aminobutyrate:2-oxoglutarate transaminase activity"/>
    <property type="evidence" value="ECO:0007669"/>
    <property type="project" value="UniProtKB-EC"/>
</dbReference>
<evidence type="ECO:0000256" key="6">
    <source>
        <dbReference type="ARBA" id="ARBA00012912"/>
    </source>
</evidence>
<dbReference type="Pfam" id="PF00202">
    <property type="entry name" value="Aminotran_3"/>
    <property type="match status" value="1"/>
</dbReference>
<dbReference type="SUPFAM" id="SSF53383">
    <property type="entry name" value="PLP-dependent transferases"/>
    <property type="match status" value="1"/>
</dbReference>
<dbReference type="InterPro" id="IPR015422">
    <property type="entry name" value="PyrdxlP-dep_Trfase_small"/>
</dbReference>
<dbReference type="InterPro" id="IPR015424">
    <property type="entry name" value="PyrdxlP-dep_Trfase"/>
</dbReference>
<comment type="catalytic activity">
    <reaction evidence="14">
        <text>4-aminobutanoate + 2-oxoglutarate = succinate semialdehyde + L-glutamate</text>
        <dbReference type="Rhea" id="RHEA:23352"/>
        <dbReference type="ChEBI" id="CHEBI:16810"/>
        <dbReference type="ChEBI" id="CHEBI:29985"/>
        <dbReference type="ChEBI" id="CHEBI:57706"/>
        <dbReference type="ChEBI" id="CHEBI:59888"/>
        <dbReference type="EC" id="2.6.1.19"/>
    </reaction>
</comment>
<comment type="caution">
    <text evidence="17">The sequence shown here is derived from an EMBL/GenBank/DDBJ whole genome shotgun (WGS) entry which is preliminary data.</text>
</comment>
<dbReference type="GO" id="GO:0042802">
    <property type="term" value="F:identical protein binding"/>
    <property type="evidence" value="ECO:0007669"/>
    <property type="project" value="TreeGrafter"/>
</dbReference>
<dbReference type="EC" id="2.6.1.19" evidence="6"/>
<dbReference type="CDD" id="cd00610">
    <property type="entry name" value="OAT_like"/>
    <property type="match status" value="1"/>
</dbReference>
<dbReference type="NCBIfam" id="TIGR00700">
    <property type="entry name" value="GABAtrnsam"/>
    <property type="match status" value="1"/>
</dbReference>
<gene>
    <name evidence="17" type="ORF">GCM10011374_37750</name>
</gene>
<evidence type="ECO:0000256" key="3">
    <source>
        <dbReference type="ARBA" id="ARBA00005176"/>
    </source>
</evidence>
<evidence type="ECO:0000256" key="16">
    <source>
        <dbReference type="RuleBase" id="RU003560"/>
    </source>
</evidence>
<reference evidence="17" key="1">
    <citation type="journal article" date="2014" name="Int. J. Syst. Evol. Microbiol.">
        <title>Complete genome sequence of Corynebacterium casei LMG S-19264T (=DSM 44701T), isolated from a smear-ripened cheese.</title>
        <authorList>
            <consortium name="US DOE Joint Genome Institute (JGI-PGF)"/>
            <person name="Walter F."/>
            <person name="Albersmeier A."/>
            <person name="Kalinowski J."/>
            <person name="Ruckert C."/>
        </authorList>
    </citation>
    <scope>NUCLEOTIDE SEQUENCE</scope>
    <source>
        <strain evidence="17">CGMCC 1.12187</strain>
    </source>
</reference>
<evidence type="ECO:0000313" key="17">
    <source>
        <dbReference type="EMBL" id="GGG69732.1"/>
    </source>
</evidence>
<evidence type="ECO:0000256" key="4">
    <source>
        <dbReference type="ARBA" id="ARBA00008954"/>
    </source>
</evidence>
<name>A0A917M108_9MICC</name>
<evidence type="ECO:0000313" key="18">
    <source>
        <dbReference type="Proteomes" id="UP000638848"/>
    </source>
</evidence>
<dbReference type="InterPro" id="IPR005814">
    <property type="entry name" value="Aminotrans_3"/>
</dbReference>
<evidence type="ECO:0000256" key="7">
    <source>
        <dbReference type="ARBA" id="ARBA00022576"/>
    </source>
</evidence>
<dbReference type="GO" id="GO:0009448">
    <property type="term" value="P:gamma-aminobutyric acid metabolic process"/>
    <property type="evidence" value="ECO:0007669"/>
    <property type="project" value="InterPro"/>
</dbReference>
<evidence type="ECO:0000256" key="15">
    <source>
        <dbReference type="ARBA" id="ARBA00050054"/>
    </source>
</evidence>
<dbReference type="NCBIfam" id="NF004714">
    <property type="entry name" value="PRK06058.1"/>
    <property type="match status" value="1"/>
</dbReference>
<evidence type="ECO:0000256" key="12">
    <source>
        <dbReference type="ARBA" id="ARBA00030857"/>
    </source>
</evidence>
<dbReference type="GO" id="GO:0047298">
    <property type="term" value="F:(S)-3-amino-2-methylpropionate transaminase activity"/>
    <property type="evidence" value="ECO:0007669"/>
    <property type="project" value="UniProtKB-EC"/>
</dbReference>
<dbReference type="Gene3D" id="3.40.640.10">
    <property type="entry name" value="Type I PLP-dependent aspartate aminotransferase-like (Major domain)"/>
    <property type="match status" value="1"/>
</dbReference>
<dbReference type="InterPro" id="IPR015421">
    <property type="entry name" value="PyrdxlP-dep_Trfase_major"/>
</dbReference>
<evidence type="ECO:0000256" key="9">
    <source>
        <dbReference type="ARBA" id="ARBA00022898"/>
    </source>
</evidence>
<comment type="similarity">
    <text evidence="4 16">Belongs to the class-III pyridoxal-phosphate-dependent aminotransferase family.</text>
</comment>
<reference evidence="17" key="2">
    <citation type="submission" date="2020-09" db="EMBL/GenBank/DDBJ databases">
        <authorList>
            <person name="Sun Q."/>
            <person name="Zhou Y."/>
        </authorList>
    </citation>
    <scope>NUCLEOTIDE SEQUENCE</scope>
    <source>
        <strain evidence="17">CGMCC 1.12187</strain>
    </source>
</reference>
<keyword evidence="8" id="KW-0808">Transferase</keyword>
<dbReference type="PANTHER" id="PTHR11986">
    <property type="entry name" value="AMINOTRANSFERASE CLASS III"/>
    <property type="match status" value="1"/>
</dbReference>
<keyword evidence="7 17" id="KW-0032">Aminotransferase</keyword>
<dbReference type="AlphaFoldDB" id="A0A917M108"/>
<dbReference type="Gene3D" id="3.90.1150.10">
    <property type="entry name" value="Aspartate Aminotransferase, domain 1"/>
    <property type="match status" value="1"/>
</dbReference>
<dbReference type="PIRSF" id="PIRSF000521">
    <property type="entry name" value="Transaminase_4ab_Lys_Orn"/>
    <property type="match status" value="1"/>
</dbReference>
<evidence type="ECO:0000256" key="1">
    <source>
        <dbReference type="ARBA" id="ARBA00001750"/>
    </source>
</evidence>
<dbReference type="PROSITE" id="PS00600">
    <property type="entry name" value="AA_TRANSFER_CLASS_3"/>
    <property type="match status" value="1"/>
</dbReference>
<keyword evidence="9 16" id="KW-0663">Pyridoxal phosphate</keyword>
<dbReference type="RefSeq" id="WP_188540034.1">
    <property type="nucleotide sequence ID" value="NZ_BMEQ01000036.1"/>
</dbReference>
<evidence type="ECO:0000256" key="10">
    <source>
        <dbReference type="ARBA" id="ARBA00029760"/>
    </source>
</evidence>
<accession>A0A917M108</accession>
<dbReference type="PANTHER" id="PTHR11986:SF58">
    <property type="entry name" value="LEUCINE_METHIONINE RACEMASE"/>
    <property type="match status" value="1"/>
</dbReference>
<comment type="cofactor">
    <cofactor evidence="2">
        <name>pyridoxal 5'-phosphate</name>
        <dbReference type="ChEBI" id="CHEBI:597326"/>
    </cofactor>
</comment>
<evidence type="ECO:0000256" key="14">
    <source>
        <dbReference type="ARBA" id="ARBA00048021"/>
    </source>
</evidence>
<protein>
    <recommendedName>
        <fullName evidence="12">(S)-3-amino-2-methylpropionate transaminase</fullName>
        <ecNumber evidence="6">2.6.1.19</ecNumber>
        <ecNumber evidence="5">2.6.1.22</ecNumber>
    </recommendedName>
    <alternativeName>
        <fullName evidence="13">GABA aminotransferase</fullName>
    </alternativeName>
    <alternativeName>
        <fullName evidence="11">Gamma-amino-N-butyrate transaminase</fullName>
    </alternativeName>
    <alternativeName>
        <fullName evidence="15">Glutamate:succinic semialdehyde transaminase</fullName>
    </alternativeName>
    <alternativeName>
        <fullName evidence="10">L-AIBAT</fullName>
    </alternativeName>
</protein>
<dbReference type="EC" id="2.6.1.22" evidence="5"/>
<dbReference type="GO" id="GO:0030170">
    <property type="term" value="F:pyridoxal phosphate binding"/>
    <property type="evidence" value="ECO:0007669"/>
    <property type="project" value="InterPro"/>
</dbReference>